<sequence>MNPDCERDRGVGMDVDVDVVAGGGPLGLTLACELRLGGARVVVLERRTEVDATIKAGSTHPPPNSSTGAGCCRRWPQCSSVRSNGSSVQPQSAGRTAPAHGVQVGRSLATNLRPPGRGAGPGRPPGSKNKHRAPHYDVGKTIKRPENLKAIGKTGRSW</sequence>
<dbReference type="Proteomes" id="UP001501867">
    <property type="component" value="Unassembled WGS sequence"/>
</dbReference>
<comment type="caution">
    <text evidence="3">The sequence shown here is derived from an EMBL/GenBank/DDBJ whole genome shotgun (WGS) entry which is preliminary data.</text>
</comment>
<proteinExistence type="predicted"/>
<organism evidence="3 4">
    <name type="scientific">Streptomyces polychromogenes</name>
    <dbReference type="NCBI Taxonomy" id="67342"/>
    <lineage>
        <taxon>Bacteria</taxon>
        <taxon>Bacillati</taxon>
        <taxon>Actinomycetota</taxon>
        <taxon>Actinomycetes</taxon>
        <taxon>Kitasatosporales</taxon>
        <taxon>Streptomycetaceae</taxon>
        <taxon>Streptomyces</taxon>
    </lineage>
</organism>
<dbReference type="SUPFAM" id="SSF51905">
    <property type="entry name" value="FAD/NAD(P)-binding domain"/>
    <property type="match status" value="1"/>
</dbReference>
<accession>A0ABP3ERS2</accession>
<dbReference type="InterPro" id="IPR002938">
    <property type="entry name" value="FAD-bd"/>
</dbReference>
<evidence type="ECO:0000313" key="4">
    <source>
        <dbReference type="Proteomes" id="UP001501867"/>
    </source>
</evidence>
<evidence type="ECO:0000313" key="3">
    <source>
        <dbReference type="EMBL" id="GAA0271275.1"/>
    </source>
</evidence>
<feature type="compositionally biased region" description="Basic and acidic residues" evidence="1">
    <location>
        <begin position="134"/>
        <end position="147"/>
    </location>
</feature>
<dbReference type="EMBL" id="BAAABV010000005">
    <property type="protein sequence ID" value="GAA0271275.1"/>
    <property type="molecule type" value="Genomic_DNA"/>
</dbReference>
<reference evidence="4" key="1">
    <citation type="journal article" date="2019" name="Int. J. Syst. Evol. Microbiol.">
        <title>The Global Catalogue of Microorganisms (GCM) 10K type strain sequencing project: providing services to taxonomists for standard genome sequencing and annotation.</title>
        <authorList>
            <consortium name="The Broad Institute Genomics Platform"/>
            <consortium name="The Broad Institute Genome Sequencing Center for Infectious Disease"/>
            <person name="Wu L."/>
            <person name="Ma J."/>
        </authorList>
    </citation>
    <scope>NUCLEOTIDE SEQUENCE [LARGE SCALE GENOMIC DNA]</scope>
    <source>
        <strain evidence="4">JCM 4505</strain>
    </source>
</reference>
<keyword evidence="4" id="KW-1185">Reference proteome</keyword>
<dbReference type="Pfam" id="PF01494">
    <property type="entry name" value="FAD_binding_3"/>
    <property type="match status" value="1"/>
</dbReference>
<evidence type="ECO:0000259" key="2">
    <source>
        <dbReference type="Pfam" id="PF01494"/>
    </source>
</evidence>
<name>A0ABP3ERS2_9ACTN</name>
<feature type="domain" description="FAD-binding" evidence="2">
    <location>
        <begin position="16"/>
        <end position="61"/>
    </location>
</feature>
<dbReference type="InterPro" id="IPR036188">
    <property type="entry name" value="FAD/NAD-bd_sf"/>
</dbReference>
<dbReference type="Gene3D" id="3.50.50.60">
    <property type="entry name" value="FAD/NAD(P)-binding domain"/>
    <property type="match status" value="1"/>
</dbReference>
<gene>
    <name evidence="3" type="ORF">GCM10010302_06050</name>
</gene>
<dbReference type="PROSITE" id="PS51257">
    <property type="entry name" value="PROKAR_LIPOPROTEIN"/>
    <property type="match status" value="1"/>
</dbReference>
<evidence type="ECO:0000256" key="1">
    <source>
        <dbReference type="SAM" id="MobiDB-lite"/>
    </source>
</evidence>
<feature type="region of interest" description="Disordered" evidence="1">
    <location>
        <begin position="80"/>
        <end position="158"/>
    </location>
</feature>
<protein>
    <recommendedName>
        <fullName evidence="2">FAD-binding domain-containing protein</fullName>
    </recommendedName>
</protein>
<feature type="compositionally biased region" description="Polar residues" evidence="1">
    <location>
        <begin position="80"/>
        <end position="94"/>
    </location>
</feature>